<evidence type="ECO:0000313" key="1">
    <source>
        <dbReference type="EMBL" id="GAA0394606.1"/>
    </source>
</evidence>
<proteinExistence type="predicted"/>
<name>A0ABN0YGA4_9CAUL</name>
<organism evidence="1 2">
    <name type="scientific">Brevundimonas terrae</name>
    <dbReference type="NCBI Taxonomy" id="363631"/>
    <lineage>
        <taxon>Bacteria</taxon>
        <taxon>Pseudomonadati</taxon>
        <taxon>Pseudomonadota</taxon>
        <taxon>Alphaproteobacteria</taxon>
        <taxon>Caulobacterales</taxon>
        <taxon>Caulobacteraceae</taxon>
        <taxon>Brevundimonas</taxon>
    </lineage>
</organism>
<reference evidence="1 2" key="1">
    <citation type="journal article" date="2019" name="Int. J. Syst. Evol. Microbiol.">
        <title>The Global Catalogue of Microorganisms (GCM) 10K type strain sequencing project: providing services to taxonomists for standard genome sequencing and annotation.</title>
        <authorList>
            <consortium name="The Broad Institute Genomics Platform"/>
            <consortium name="The Broad Institute Genome Sequencing Center for Infectious Disease"/>
            <person name="Wu L."/>
            <person name="Ma J."/>
        </authorList>
    </citation>
    <scope>NUCLEOTIDE SEQUENCE [LARGE SCALE GENOMIC DNA]</scope>
    <source>
        <strain evidence="1 2">JCM 13476</strain>
    </source>
</reference>
<evidence type="ECO:0000313" key="2">
    <source>
        <dbReference type="Proteomes" id="UP001500791"/>
    </source>
</evidence>
<dbReference type="RefSeq" id="WP_167177553.1">
    <property type="nucleotide sequence ID" value="NZ_BAAAEJ010000007.1"/>
</dbReference>
<dbReference type="EMBL" id="BAAAEJ010000007">
    <property type="protein sequence ID" value="GAA0394606.1"/>
    <property type="molecule type" value="Genomic_DNA"/>
</dbReference>
<accession>A0ABN0YGA4</accession>
<keyword evidence="2" id="KW-1185">Reference proteome</keyword>
<gene>
    <name evidence="1" type="ORF">GCM10009093_21460</name>
</gene>
<protein>
    <submittedName>
        <fullName evidence="1">Uncharacterized protein</fullName>
    </submittedName>
</protein>
<sequence>MISVKIGDRNISHTGPAPYLARSASDKNPDWPFWFVADAVGFNGISIEGSLGKLFDKQTAIFIAAVLNDAAGIVTTNGAA</sequence>
<comment type="caution">
    <text evidence="1">The sequence shown here is derived from an EMBL/GenBank/DDBJ whole genome shotgun (WGS) entry which is preliminary data.</text>
</comment>
<dbReference type="Proteomes" id="UP001500791">
    <property type="component" value="Unassembled WGS sequence"/>
</dbReference>